<dbReference type="Gene3D" id="2.160.20.110">
    <property type="match status" value="1"/>
</dbReference>
<name>A0A410PUX9_9FIRM</name>
<keyword evidence="1" id="KW-0677">Repeat</keyword>
<proteinExistence type="predicted"/>
<dbReference type="InterPro" id="IPR011493">
    <property type="entry name" value="GLUG"/>
</dbReference>
<dbReference type="Proteomes" id="UP000287601">
    <property type="component" value="Chromosome"/>
</dbReference>
<dbReference type="InterPro" id="IPR013784">
    <property type="entry name" value="Carb-bd-like_fold"/>
</dbReference>
<dbReference type="RefSeq" id="WP_128745410.1">
    <property type="nucleotide sequence ID" value="NZ_CP035281.1"/>
</dbReference>
<feature type="domain" description="SLH" evidence="2">
    <location>
        <begin position="1509"/>
        <end position="1572"/>
    </location>
</feature>
<dbReference type="PROSITE" id="PS51272">
    <property type="entry name" value="SLH"/>
    <property type="match status" value="3"/>
</dbReference>
<feature type="domain" description="SLH" evidence="2">
    <location>
        <begin position="1574"/>
        <end position="1632"/>
    </location>
</feature>
<dbReference type="OrthoDB" id="107551at2"/>
<dbReference type="Gene3D" id="2.60.40.2340">
    <property type="match status" value="1"/>
</dbReference>
<dbReference type="KEGG" id="amij:EQM06_05690"/>
<sequence>MKTTKIKGKIFLSLILTVAMTIGLLPQMTMPVFAASETAYSSGAPAGTSSVPVTYTISDEIQLRALATKVNSGTTYQYTTFVLQNDIALNTAWTPIGGTNYSFKGTFDGNSKKITQVKIGSTTTPESNLQYVGLFGNVEGGTIKNLGVDIAINSNYYIASVGGLVGRNYNAKITNCYATGSVTGGAYANVGGLLGYSESTTTINCYSTSSINGGGSASVGGLIGGNYGDTIANCYATGDVFGGRPSNVGGLIGWGQNTPITNCYATGVVIGTFSSSYSTNVGALIGLGQSMTITKSYWNSNAEQNVSGARTDANKLGVGSGTDSTTKMTSADMKDAAFVTTLNNNGSSISGASTWVSVSGGYPTFFVPPTIIAKPITIGTTAPVTAAVVADGTNTVPTGAMAPEITWSEDGIAYATASGSFAASAEYKTKYVYTASTGYEFDSTIAAGDITVTNGGTAAVVLSDANKTLTITVTWPVTASNACDITGFSFASPTVTGTITGTNIAVIVPYGTTVTNLVPTIAVSAKSTISPISGIGKDFTDPVIYTVTAEDGTKKEYTVTVTVAADPDIATVNNAKNAAESATYADMDQAAEMSEDIIKDTLKSTAITAINDNDVAVTINKESYTAPVAGTSADPAGTNGSYEFTVTVSKGSQIQITEKKTITIKATAFTGVSDVDAIAAAKAAIKDSTVTVAFGGDQTAKTAAVQSYVDGLLTGDATGVTATVTFNSETGNYAVAIEKGSVEDATTITMTITEDADPDIATVNNAKNAAESATYADMDQAAAMSEDVIKDTLKSTAITAINDNDVAVTINKESYTAPVAGTSADPAGTNGSYEFTVTVSKGDQIQITEKKKITIKATAFTGVSDVDAIAAAKAAIKDSTVTVAFGGDQTAKTAAVQSYVDGLLTGDATGVTATVTFNSETGKYAVVISKGSVEDSTSITMTITEDADPDIAAANNAKNAAENANYVDMTQVVATDEAVIQDVLKAIAESAVNNNTVNVTVTKQSYTAPIAGTSADPAGTTGSYVFKIQVSKGLQTLFTSQKTITIAATPYAEIPTYKIIGIVQDGNSSNVQDATVKLMYGQNQVGLSVQTDADGNFTIENVTNGTYNLVVSKNGITVTMLVAVNSANNTLESAIILPSGKTNSVVEVKPYTPAIVVGGLDKQFQETATEYDKGVTLMDNDVVTNGGSVEIKLIAEKKDNTATNASDISATATSDGKTVGIFVDLSVLKTVKDSSGNEISSQSVTLTELPSLIEVLIPLPTSLQGRANYVVYRYHGTEVNTITTEANPTGEKIELVDNGATIKLTIKKFSTYAIAYTTPTTPTHNTGGSSGDSSVVLSIITAEQSEGGKITINTDKKTATLIPDDGYVIADVVVDGKSIGATENYTFKDRNTHKICAIFVKKSALAYYNQDNQKVYIGFSAIVGNLYKYVAPASVTVEFKENPKTFTDNTIVWAKPSIDFVTEREIFLGKTQDQFGSNESMTRAMFVTAIGRLYERSYGSISGNGSVSAISSFYDVNTSDYYAKYVTWANENGLVKGVRENLFAPNEKVTREQMAAIMFNFAKFLKKADVTDGSLVYADSESISSWAMDGAKYCQGTNVITGREGNRFIPQGNATRAEVAAVMDRFIETIVK</sequence>
<evidence type="ECO:0000256" key="1">
    <source>
        <dbReference type="ARBA" id="ARBA00022737"/>
    </source>
</evidence>
<dbReference type="Pfam" id="PF00395">
    <property type="entry name" value="SLH"/>
    <property type="match status" value="2"/>
</dbReference>
<protein>
    <recommendedName>
        <fullName evidence="2">SLH domain-containing protein</fullName>
    </recommendedName>
</protein>
<dbReference type="Pfam" id="PF07581">
    <property type="entry name" value="Glug"/>
    <property type="match status" value="3"/>
</dbReference>
<evidence type="ECO:0000313" key="3">
    <source>
        <dbReference type="EMBL" id="QAT42761.1"/>
    </source>
</evidence>
<accession>A0A410PUX9</accession>
<feature type="domain" description="SLH" evidence="2">
    <location>
        <begin position="1441"/>
        <end position="1504"/>
    </location>
</feature>
<evidence type="ECO:0000313" key="4">
    <source>
        <dbReference type="Proteomes" id="UP000287601"/>
    </source>
</evidence>
<reference evidence="3 4" key="1">
    <citation type="submission" date="2019-01" db="EMBL/GenBank/DDBJ databases">
        <title>Draft genomes of a novel of Aminipila strains.</title>
        <authorList>
            <person name="Ma S."/>
        </authorList>
    </citation>
    <scope>NUCLEOTIDE SEQUENCE [LARGE SCALE GENOMIC DNA]</scope>
    <source>
        <strain evidence="4">JN-39</strain>
    </source>
</reference>
<dbReference type="EMBL" id="CP035281">
    <property type="protein sequence ID" value="QAT42761.1"/>
    <property type="molecule type" value="Genomic_DNA"/>
</dbReference>
<dbReference type="Pfam" id="PF13620">
    <property type="entry name" value="CarboxypepD_reg"/>
    <property type="match status" value="1"/>
</dbReference>
<dbReference type="GO" id="GO:0030246">
    <property type="term" value="F:carbohydrate binding"/>
    <property type="evidence" value="ECO:0007669"/>
    <property type="project" value="InterPro"/>
</dbReference>
<dbReference type="InterPro" id="IPR001119">
    <property type="entry name" value="SLH_dom"/>
</dbReference>
<dbReference type="Gene3D" id="2.60.40.1120">
    <property type="entry name" value="Carboxypeptidase-like, regulatory domain"/>
    <property type="match status" value="1"/>
</dbReference>
<keyword evidence="4" id="KW-1185">Reference proteome</keyword>
<evidence type="ECO:0000259" key="2">
    <source>
        <dbReference type="PROSITE" id="PS51272"/>
    </source>
</evidence>
<gene>
    <name evidence="3" type="ORF">EQM06_05690</name>
</gene>
<organism evidence="3 4">
    <name type="scientific">Aminipila luticellarii</name>
    <dbReference type="NCBI Taxonomy" id="2507160"/>
    <lineage>
        <taxon>Bacteria</taxon>
        <taxon>Bacillati</taxon>
        <taxon>Bacillota</taxon>
        <taxon>Clostridia</taxon>
        <taxon>Peptostreptococcales</taxon>
        <taxon>Anaerovoracaceae</taxon>
        <taxon>Aminipila</taxon>
    </lineage>
</organism>
<dbReference type="SUPFAM" id="SSF49452">
    <property type="entry name" value="Starch-binding domain-like"/>
    <property type="match status" value="1"/>
</dbReference>